<organism evidence="2 3">
    <name type="scientific">Streptococcus intermedius</name>
    <dbReference type="NCBI Taxonomy" id="1338"/>
    <lineage>
        <taxon>Bacteria</taxon>
        <taxon>Bacillati</taxon>
        <taxon>Bacillota</taxon>
        <taxon>Bacilli</taxon>
        <taxon>Lactobacillales</taxon>
        <taxon>Streptococcaceae</taxon>
        <taxon>Streptococcus</taxon>
        <taxon>Streptococcus anginosus group</taxon>
    </lineage>
</organism>
<proteinExistence type="predicted"/>
<gene>
    <name evidence="2" type="ORF">SITYG_11240</name>
</gene>
<reference evidence="2 3" key="1">
    <citation type="journal article" date="2017" name="Infect. Immun.">
        <title>Characterization of the Pathogenicity of Streptococcus intermedius TYG1620 Isolated from a Human Brain Abscess Based on the Complete Genome Sequence with Transcriptome Analysis and Transposon Mutagenesis in a Murine Subcutaneous Abscess Model.</title>
        <authorList>
            <person name="Hasegawa N."/>
            <person name="Sekizuka T."/>
            <person name="Sugi Y."/>
            <person name="Kawakami N."/>
            <person name="Ogasawara Y."/>
            <person name="Kato K."/>
            <person name="Yamashita A."/>
            <person name="Takeuchi F."/>
            <person name="Kuroda M."/>
        </authorList>
    </citation>
    <scope>NUCLEOTIDE SEQUENCE [LARGE SCALE GENOMIC DNA]</scope>
    <source>
        <strain evidence="2 3">TYG1620</strain>
    </source>
</reference>
<keyword evidence="1" id="KW-0472">Membrane</keyword>
<accession>A0AAD1C8D6</accession>
<dbReference type="Proteomes" id="UP000217792">
    <property type="component" value="Chromosome"/>
</dbReference>
<keyword evidence="1" id="KW-1133">Transmembrane helix</keyword>
<protein>
    <submittedName>
        <fullName evidence="2">Uncharacterized protein</fullName>
    </submittedName>
</protein>
<feature type="transmembrane region" description="Helical" evidence="1">
    <location>
        <begin position="74"/>
        <end position="94"/>
    </location>
</feature>
<dbReference type="AlphaFoldDB" id="A0AAD1C8D6"/>
<dbReference type="EMBL" id="AP014880">
    <property type="protein sequence ID" value="BAW17103.1"/>
    <property type="molecule type" value="Genomic_DNA"/>
</dbReference>
<keyword evidence="1" id="KW-0812">Transmembrane</keyword>
<evidence type="ECO:0000313" key="3">
    <source>
        <dbReference type="Proteomes" id="UP000217792"/>
    </source>
</evidence>
<feature type="transmembrane region" description="Helical" evidence="1">
    <location>
        <begin position="12"/>
        <end position="34"/>
    </location>
</feature>
<sequence>MNLRKEDRSRLSFSTFGLLYTITCMLEIYCFIAWISIEWIIFFSLFTFGLPLLFTILPAIGFYMFKAKKWWSILLNYFFSLSVVPSLLVSLENFPLKRMVDEAPHYETLSREMSYFIIVTFISFLVVATMSAVYCLMTYKQRRQLE</sequence>
<dbReference type="RefSeq" id="WP_041823166.1">
    <property type="nucleotide sequence ID" value="NZ_AP014880.1"/>
</dbReference>
<feature type="transmembrane region" description="Helical" evidence="1">
    <location>
        <begin position="114"/>
        <end position="137"/>
    </location>
</feature>
<evidence type="ECO:0000313" key="2">
    <source>
        <dbReference type="EMBL" id="BAW17103.1"/>
    </source>
</evidence>
<evidence type="ECO:0000256" key="1">
    <source>
        <dbReference type="SAM" id="Phobius"/>
    </source>
</evidence>
<feature type="transmembrane region" description="Helical" evidence="1">
    <location>
        <begin position="40"/>
        <end position="62"/>
    </location>
</feature>
<name>A0AAD1C8D6_STRIT</name>